<organism evidence="1 2">
    <name type="scientific">Bradyrhizobium zhengyangense</name>
    <dbReference type="NCBI Taxonomy" id="2911009"/>
    <lineage>
        <taxon>Bacteria</taxon>
        <taxon>Pseudomonadati</taxon>
        <taxon>Pseudomonadota</taxon>
        <taxon>Alphaproteobacteria</taxon>
        <taxon>Hyphomicrobiales</taxon>
        <taxon>Nitrobacteraceae</taxon>
        <taxon>Bradyrhizobium</taxon>
    </lineage>
</organism>
<accession>A0A9X1U6E8</accession>
<dbReference type="RefSeq" id="WP_237890098.1">
    <property type="nucleotide sequence ID" value="NZ_JAKLTY010000004.1"/>
</dbReference>
<comment type="caution">
    <text evidence="1">The sequence shown here is derived from an EMBL/GenBank/DDBJ whole genome shotgun (WGS) entry which is preliminary data.</text>
</comment>
<evidence type="ECO:0000313" key="2">
    <source>
        <dbReference type="Proteomes" id="UP001139054"/>
    </source>
</evidence>
<dbReference type="EMBL" id="JAKLTY010000004">
    <property type="protein sequence ID" value="MCG2626580.1"/>
    <property type="molecule type" value="Genomic_DNA"/>
</dbReference>
<evidence type="ECO:0000313" key="1">
    <source>
        <dbReference type="EMBL" id="MCG2626580.1"/>
    </source>
</evidence>
<protein>
    <submittedName>
        <fullName evidence="1">Uncharacterized protein</fullName>
    </submittedName>
</protein>
<reference evidence="1" key="1">
    <citation type="submission" date="2022-01" db="EMBL/GenBank/DDBJ databases">
        <title>Genome sequnece data of strain Bradyrhizobium sp. nov.</title>
        <authorList>
            <person name="Zhang J."/>
        </authorList>
    </citation>
    <scope>NUCLEOTIDE SEQUENCE</scope>
    <source>
        <strain evidence="1">WYCCWR 13023</strain>
    </source>
</reference>
<sequence>MIVHNKLYEDLCAEVDHGSPYDAMALLLSGIAWRIEDCRANPVKLTDLVSILREDPGQLTKTVLRKG</sequence>
<dbReference type="AlphaFoldDB" id="A0A9X1U6E8"/>
<dbReference type="Proteomes" id="UP001139054">
    <property type="component" value="Unassembled WGS sequence"/>
</dbReference>
<name>A0A9X1U6E8_9BRAD</name>
<proteinExistence type="predicted"/>
<gene>
    <name evidence="1" type="ORF">L6654_08080</name>
</gene>